<gene>
    <name evidence="2" type="primary">crtA</name>
    <name evidence="2" type="ORF">FAES_1291</name>
</gene>
<dbReference type="CDD" id="cd21650">
    <property type="entry name" value="CrtA-like"/>
    <property type="match status" value="1"/>
</dbReference>
<dbReference type="EMBL" id="HE796683">
    <property type="protein sequence ID" value="CCG99301.1"/>
    <property type="molecule type" value="Genomic_DNA"/>
</dbReference>
<sequence length="298" mass="32989">MHSSKVAFAAPLKQAGQNSDLRSTAYCSACADTRSLRAKSYIAVCQSDYMVTLSVLKFAPGDRYRAFANMGRWSMKPFDAPGLQFQKMMGTGKNFGLWPDFSQYVFLATWASEADAMRFFASDAWQPFLPVTQSGVPSPGESTRGESTPGADLPGLGTLFLEPFKSHGRWGGTNPFEASDERPQAPHPALPVAVLTRATIRTSKLFDFWRNVPAARQRLTGQGDKLLLAIGSGEVPLVQQCTLSVWRDAATVDQFAYRQSGHKEIVKKTRQRNWYSEELFARFWVVRAEGSLGKLVGN</sequence>
<evidence type="ECO:0000256" key="1">
    <source>
        <dbReference type="SAM" id="MobiDB-lite"/>
    </source>
</evidence>
<keyword evidence="2" id="KW-0560">Oxidoreductase</keyword>
<dbReference type="AlphaFoldDB" id="I0K598"/>
<feature type="region of interest" description="Disordered" evidence="1">
    <location>
        <begin position="133"/>
        <end position="152"/>
    </location>
</feature>
<name>I0K598_9BACT</name>
<accession>I0K598</accession>
<dbReference type="InterPro" id="IPR049574">
    <property type="entry name" value="CrtA-like"/>
</dbReference>
<evidence type="ECO:0000313" key="2">
    <source>
        <dbReference type="EMBL" id="CCG99301.1"/>
    </source>
</evidence>
<reference evidence="2 3" key="1">
    <citation type="journal article" date="2012" name="J. Bacteriol.">
        <title>Genome Sequence of Fibrella aestuarina BUZ 2T, a Filamentous Marine Bacterium.</title>
        <authorList>
            <person name="Filippini M."/>
            <person name="Qi W."/>
            <person name="Blom J."/>
            <person name="Goesmann A."/>
            <person name="Smits T.H."/>
            <person name="Bagheri H.C."/>
        </authorList>
    </citation>
    <scope>NUCLEOTIDE SEQUENCE [LARGE SCALE GENOMIC DNA]</scope>
    <source>
        <strain evidence="3">BUZ 2T</strain>
    </source>
</reference>
<evidence type="ECO:0000313" key="3">
    <source>
        <dbReference type="Proteomes" id="UP000011058"/>
    </source>
</evidence>
<dbReference type="KEGG" id="fae:FAES_1291"/>
<protein>
    <submittedName>
        <fullName evidence="2">Spheroidene monooxygenase</fullName>
        <ecNumber evidence="2">1.-.-.-</ecNumber>
    </submittedName>
</protein>
<proteinExistence type="predicted"/>
<keyword evidence="3" id="KW-1185">Reference proteome</keyword>
<dbReference type="EC" id="1.-.-.-" evidence="2"/>
<dbReference type="STRING" id="1166018.FAES_1291"/>
<keyword evidence="2" id="KW-0503">Monooxygenase</keyword>
<organism evidence="2 3">
    <name type="scientific">Fibrella aestuarina BUZ 2</name>
    <dbReference type="NCBI Taxonomy" id="1166018"/>
    <lineage>
        <taxon>Bacteria</taxon>
        <taxon>Pseudomonadati</taxon>
        <taxon>Bacteroidota</taxon>
        <taxon>Cytophagia</taxon>
        <taxon>Cytophagales</taxon>
        <taxon>Spirosomataceae</taxon>
        <taxon>Fibrella</taxon>
    </lineage>
</organism>
<dbReference type="GO" id="GO:0004497">
    <property type="term" value="F:monooxygenase activity"/>
    <property type="evidence" value="ECO:0007669"/>
    <property type="project" value="UniProtKB-KW"/>
</dbReference>
<dbReference type="HOGENOM" id="CLU_064051_0_0_10"/>
<dbReference type="eggNOG" id="ENOG5030G1W">
    <property type="taxonomic scope" value="Bacteria"/>
</dbReference>
<dbReference type="Proteomes" id="UP000011058">
    <property type="component" value="Chromosome"/>
</dbReference>